<dbReference type="InterPro" id="IPR021858">
    <property type="entry name" value="Fun_TF"/>
</dbReference>
<protein>
    <recommendedName>
        <fullName evidence="3">Fungal-specific transcription factor domain-containing protein</fullName>
    </recommendedName>
</protein>
<dbReference type="Pfam" id="PF11951">
    <property type="entry name" value="Fungal_trans_2"/>
    <property type="match status" value="1"/>
</dbReference>
<dbReference type="PANTHER" id="PTHR37540">
    <property type="entry name" value="TRANSCRIPTION FACTOR (ACR-2), PUTATIVE-RELATED-RELATED"/>
    <property type="match status" value="1"/>
</dbReference>
<evidence type="ECO:0000313" key="2">
    <source>
        <dbReference type="Proteomes" id="UP001610446"/>
    </source>
</evidence>
<organism evidence="1 2">
    <name type="scientific">Aspergillus pseudoustus</name>
    <dbReference type="NCBI Taxonomy" id="1810923"/>
    <lineage>
        <taxon>Eukaryota</taxon>
        <taxon>Fungi</taxon>
        <taxon>Dikarya</taxon>
        <taxon>Ascomycota</taxon>
        <taxon>Pezizomycotina</taxon>
        <taxon>Eurotiomycetes</taxon>
        <taxon>Eurotiomycetidae</taxon>
        <taxon>Eurotiales</taxon>
        <taxon>Aspergillaceae</taxon>
        <taxon>Aspergillus</taxon>
        <taxon>Aspergillus subgen. Nidulantes</taxon>
    </lineage>
</organism>
<evidence type="ECO:0000313" key="1">
    <source>
        <dbReference type="EMBL" id="KAL2835490.1"/>
    </source>
</evidence>
<sequence length="459" mass="51354">MALQFIEEGPSGIGESNRHVIRSHVMRGKNKGRPRRSTKRPKRIEVKEPLTAPSFASKIPRPVLWGDLCLTSFPKELDLESMNLMHRWFFDISDALFPPQFCNKFDIIQSIWVNYILADEAYFHSTLAISASYVDFVRRKAFLSPRTLHHISQAYSLVNAKISGPSCVSDSAIAAVVSLAIYQQVHQEPVIGLVHLQGLYRMISMRGGISLLMQENRALALKPLRLDLELAIQNGTPTLFRSEELPVLPVHCGTNASTGQLSIAAPWLPDTITDLLSFSSLLNQAAGGLISKLDALDYIETLTSLLYRVLETTNLVEASPTTGEMYRHLTQLAMLAFMTTLLPEYTRGGYSCSLLANRIAIALNGSRTVPPVLSDGRSSLLLWILMISAISVLNSTDHPWLRSLIADTSMSLELDDWLAARNQLCQFPWIFALHDAPARRLWEDMTIMRHEKHYTAKDG</sequence>
<reference evidence="1 2" key="1">
    <citation type="submission" date="2024-07" db="EMBL/GenBank/DDBJ databases">
        <title>Section-level genome sequencing and comparative genomics of Aspergillus sections Usti and Cavernicolus.</title>
        <authorList>
            <consortium name="Lawrence Berkeley National Laboratory"/>
            <person name="Nybo J.L."/>
            <person name="Vesth T.C."/>
            <person name="Theobald S."/>
            <person name="Frisvad J.C."/>
            <person name="Larsen T.O."/>
            <person name="Kjaerboelling I."/>
            <person name="Rothschild-Mancinelli K."/>
            <person name="Lyhne E.K."/>
            <person name="Kogle M.E."/>
            <person name="Barry K."/>
            <person name="Clum A."/>
            <person name="Na H."/>
            <person name="Ledsgaard L."/>
            <person name="Lin J."/>
            <person name="Lipzen A."/>
            <person name="Kuo A."/>
            <person name="Riley R."/>
            <person name="Mondo S."/>
            <person name="Labutti K."/>
            <person name="Haridas S."/>
            <person name="Pangalinan J."/>
            <person name="Salamov A.A."/>
            <person name="Simmons B.A."/>
            <person name="Magnuson J.K."/>
            <person name="Chen J."/>
            <person name="Drula E."/>
            <person name="Henrissat B."/>
            <person name="Wiebenga A."/>
            <person name="Lubbers R.J."/>
            <person name="Gomes A.C."/>
            <person name="Makela M.R."/>
            <person name="Stajich J."/>
            <person name="Grigoriev I.V."/>
            <person name="Mortensen U.H."/>
            <person name="De Vries R.P."/>
            <person name="Baker S.E."/>
            <person name="Andersen M.R."/>
        </authorList>
    </citation>
    <scope>NUCLEOTIDE SEQUENCE [LARGE SCALE GENOMIC DNA]</scope>
    <source>
        <strain evidence="1 2">CBS 123904</strain>
    </source>
</reference>
<accession>A0ABR4J696</accession>
<gene>
    <name evidence="1" type="ORF">BJY01DRAFT_223650</name>
</gene>
<comment type="caution">
    <text evidence="1">The sequence shown here is derived from an EMBL/GenBank/DDBJ whole genome shotgun (WGS) entry which is preliminary data.</text>
</comment>
<proteinExistence type="predicted"/>
<evidence type="ECO:0008006" key="3">
    <source>
        <dbReference type="Google" id="ProtNLM"/>
    </source>
</evidence>
<dbReference type="Proteomes" id="UP001610446">
    <property type="component" value="Unassembled WGS sequence"/>
</dbReference>
<name>A0ABR4J696_9EURO</name>
<dbReference type="PANTHER" id="PTHR37540:SF9">
    <property type="entry name" value="ZN(2)-C6 FUNGAL-TYPE DOMAIN-CONTAINING PROTEIN"/>
    <property type="match status" value="1"/>
</dbReference>
<dbReference type="EMBL" id="JBFXLU010000203">
    <property type="protein sequence ID" value="KAL2835490.1"/>
    <property type="molecule type" value="Genomic_DNA"/>
</dbReference>
<keyword evidence="2" id="KW-1185">Reference proteome</keyword>